<dbReference type="EMBL" id="ADHJ01000001">
    <property type="protein sequence ID" value="EFU43873.1"/>
    <property type="molecule type" value="Genomic_DNA"/>
</dbReference>
<evidence type="ECO:0000313" key="1">
    <source>
        <dbReference type="EMBL" id="EFU43873.1"/>
    </source>
</evidence>
<comment type="caution">
    <text evidence="1">The sequence shown here is derived from an EMBL/GenBank/DDBJ whole genome shotgun (WGS) entry which is preliminary data.</text>
</comment>
<organism evidence="1 2">
    <name type="scientific">Paenibacillus vortex V453</name>
    <dbReference type="NCBI Taxonomy" id="715225"/>
    <lineage>
        <taxon>Bacteria</taxon>
        <taxon>Bacillati</taxon>
        <taxon>Bacillota</taxon>
        <taxon>Bacilli</taxon>
        <taxon>Bacillales</taxon>
        <taxon>Paenibacillaceae</taxon>
        <taxon>Paenibacillus</taxon>
    </lineage>
</organism>
<proteinExistence type="predicted"/>
<dbReference type="KEGG" id="pvo:PVOR_01640"/>
<reference evidence="1 2" key="1">
    <citation type="journal article" date="2010" name="BMC Genomics">
        <title>Genome sequence of the pattern forming Paenibacillus vortex bacterium reveals potential for thriving in complex environments.</title>
        <authorList>
            <person name="Sirota-Madi A."/>
            <person name="Olender T."/>
            <person name="Helman Y."/>
            <person name="Ingham C."/>
            <person name="Brainis I."/>
            <person name="Roth D."/>
            <person name="Hagi E."/>
            <person name="Brodsky L."/>
            <person name="Leshkowitz D."/>
            <person name="Galatenko V."/>
            <person name="Nikolaev V."/>
            <person name="Mugasimangalam R.C."/>
            <person name="Bransburg-Zabary S."/>
            <person name="Gutnick D.L."/>
            <person name="Lancet D."/>
            <person name="Ben-Jacob E."/>
        </authorList>
    </citation>
    <scope>NUCLEOTIDE SEQUENCE [LARGE SCALE GENOMIC DNA]</scope>
    <source>
        <strain evidence="1 2">V453</strain>
    </source>
</reference>
<name>A0A2R9T2K8_9BACL</name>
<dbReference type="Proteomes" id="UP000003094">
    <property type="component" value="Unassembled WGS sequence"/>
</dbReference>
<dbReference type="AlphaFoldDB" id="A0A2R9T2K8"/>
<accession>A0A2R9T2K8</accession>
<sequence length="60" mass="7152">MYRIIEIYDYLIGLETTNNTAWNYLNKGTHEEEEMYEFDSLIVKNIFENLESLDNEAKAV</sequence>
<protein>
    <submittedName>
        <fullName evidence="1">Uncharacterized protein</fullName>
    </submittedName>
</protein>
<gene>
    <name evidence="1" type="ORF">PVOR_01640</name>
</gene>
<evidence type="ECO:0000313" key="2">
    <source>
        <dbReference type="Proteomes" id="UP000003094"/>
    </source>
</evidence>
<keyword evidence="2" id="KW-1185">Reference proteome</keyword>